<accession>A0A173LIM7</accession>
<keyword evidence="2" id="KW-1185">Reference proteome</keyword>
<reference evidence="1 2" key="1">
    <citation type="submission" date="2016-06" db="EMBL/GenBank/DDBJ databases">
        <title>Complete genome sequence of a saline-alkali tolerant type strain Dietzia timorensis ID05-A0528T.</title>
        <authorList>
            <person name="Wu X."/>
        </authorList>
    </citation>
    <scope>NUCLEOTIDE SEQUENCE [LARGE SCALE GENOMIC DNA]</scope>
    <source>
        <strain evidence="1 2">ID05-A0528</strain>
    </source>
</reference>
<evidence type="ECO:0000313" key="2">
    <source>
        <dbReference type="Proteomes" id="UP000186104"/>
    </source>
</evidence>
<organism evidence="1 2">
    <name type="scientific">Dietzia timorensis</name>
    <dbReference type="NCBI Taxonomy" id="499555"/>
    <lineage>
        <taxon>Bacteria</taxon>
        <taxon>Bacillati</taxon>
        <taxon>Actinomycetota</taxon>
        <taxon>Actinomycetes</taxon>
        <taxon>Mycobacteriales</taxon>
        <taxon>Dietziaceae</taxon>
        <taxon>Dietzia</taxon>
    </lineage>
</organism>
<proteinExistence type="predicted"/>
<sequence>MTPTTKKNMAAKNNGRNLGPRGAAVLWGESVALTIDNCTEREKSMIAFLCARGTLVFLATPPAAGE</sequence>
<name>A0A173LIM7_9ACTN</name>
<dbReference type="EMBL" id="CP015961">
    <property type="protein sequence ID" value="ANI91639.1"/>
    <property type="molecule type" value="Genomic_DNA"/>
</dbReference>
<dbReference type="KEGG" id="dtm:BJL86_0845"/>
<evidence type="ECO:0000313" key="1">
    <source>
        <dbReference type="EMBL" id="ANI91639.1"/>
    </source>
</evidence>
<dbReference type="Proteomes" id="UP000186104">
    <property type="component" value="Chromosome"/>
</dbReference>
<dbReference type="AlphaFoldDB" id="A0A173LIM7"/>
<protein>
    <submittedName>
        <fullName evidence="1">Uncharacterized protein</fullName>
    </submittedName>
</protein>
<gene>
    <name evidence="1" type="ORF">BJL86_0845</name>
</gene>